<feature type="region of interest" description="Disordered" evidence="1">
    <location>
        <begin position="57"/>
        <end position="77"/>
    </location>
</feature>
<reference evidence="2 3" key="1">
    <citation type="journal article" date="2018" name="Cell">
        <title>The Chara Genome: Secondary Complexity and Implications for Plant Terrestrialization.</title>
        <authorList>
            <person name="Nishiyama T."/>
            <person name="Sakayama H."/>
            <person name="Vries J.D."/>
            <person name="Buschmann H."/>
            <person name="Saint-Marcoux D."/>
            <person name="Ullrich K.K."/>
            <person name="Haas F.B."/>
            <person name="Vanderstraeten L."/>
            <person name="Becker D."/>
            <person name="Lang D."/>
            <person name="Vosolsobe S."/>
            <person name="Rombauts S."/>
            <person name="Wilhelmsson P.K.I."/>
            <person name="Janitza P."/>
            <person name="Kern R."/>
            <person name="Heyl A."/>
            <person name="Rumpler F."/>
            <person name="Villalobos L.I.A.C."/>
            <person name="Clay J.M."/>
            <person name="Skokan R."/>
            <person name="Toyoda A."/>
            <person name="Suzuki Y."/>
            <person name="Kagoshima H."/>
            <person name="Schijlen E."/>
            <person name="Tajeshwar N."/>
            <person name="Catarino B."/>
            <person name="Hetherington A.J."/>
            <person name="Saltykova A."/>
            <person name="Bonnot C."/>
            <person name="Breuninger H."/>
            <person name="Symeonidi A."/>
            <person name="Radhakrishnan G.V."/>
            <person name="Van Nieuwerburgh F."/>
            <person name="Deforce D."/>
            <person name="Chang C."/>
            <person name="Karol K.G."/>
            <person name="Hedrich R."/>
            <person name="Ulvskov P."/>
            <person name="Glockner G."/>
            <person name="Delwiche C.F."/>
            <person name="Petrasek J."/>
            <person name="Van de Peer Y."/>
            <person name="Friml J."/>
            <person name="Beilby M."/>
            <person name="Dolan L."/>
            <person name="Kohara Y."/>
            <person name="Sugano S."/>
            <person name="Fujiyama A."/>
            <person name="Delaux P.-M."/>
            <person name="Quint M."/>
            <person name="TheiBen G."/>
            <person name="Hagemann M."/>
            <person name="Harholt J."/>
            <person name="Dunand C."/>
            <person name="Zachgo S."/>
            <person name="Langdale J."/>
            <person name="Maumus F."/>
            <person name="Straeten D.V.D."/>
            <person name="Gould S.B."/>
            <person name="Rensing S.A."/>
        </authorList>
    </citation>
    <scope>NUCLEOTIDE SEQUENCE [LARGE SCALE GENOMIC DNA]</scope>
    <source>
        <strain evidence="2 3">S276</strain>
    </source>
</reference>
<dbReference type="OrthoDB" id="1856195at2759"/>
<gene>
    <name evidence="2" type="ORF">CBR_g9073</name>
</gene>
<dbReference type="STRING" id="69332.A0A388KNS9"/>
<dbReference type="GO" id="GO:0009532">
    <property type="term" value="C:plastid stroma"/>
    <property type="evidence" value="ECO:0007669"/>
    <property type="project" value="EnsemblPlants"/>
</dbReference>
<dbReference type="InterPro" id="IPR021489">
    <property type="entry name" value="DUF3143"/>
</dbReference>
<evidence type="ECO:0000313" key="3">
    <source>
        <dbReference type="Proteomes" id="UP000265515"/>
    </source>
</evidence>
<organism evidence="2 3">
    <name type="scientific">Chara braunii</name>
    <name type="common">Braun's stonewort</name>
    <dbReference type="NCBI Taxonomy" id="69332"/>
    <lineage>
        <taxon>Eukaryota</taxon>
        <taxon>Viridiplantae</taxon>
        <taxon>Streptophyta</taxon>
        <taxon>Charophyceae</taxon>
        <taxon>Charales</taxon>
        <taxon>Characeae</taxon>
        <taxon>Chara</taxon>
    </lineage>
</organism>
<dbReference type="AlphaFoldDB" id="A0A388KNS9"/>
<evidence type="ECO:0000256" key="1">
    <source>
        <dbReference type="SAM" id="MobiDB-lite"/>
    </source>
</evidence>
<dbReference type="PANTHER" id="PTHR35765">
    <property type="entry name" value="OS05G0569200 PROTEIN"/>
    <property type="match status" value="1"/>
</dbReference>
<proteinExistence type="predicted"/>
<dbReference type="Pfam" id="PF11341">
    <property type="entry name" value="DUF3143"/>
    <property type="match status" value="1"/>
</dbReference>
<evidence type="ECO:0000313" key="2">
    <source>
        <dbReference type="EMBL" id="GBG71658.1"/>
    </source>
</evidence>
<dbReference type="Gramene" id="GBG71658">
    <property type="protein sequence ID" value="GBG71658"/>
    <property type="gene ID" value="CBR_g9073"/>
</dbReference>
<name>A0A388KNS9_CHABU</name>
<comment type="caution">
    <text evidence="2">The sequence shown here is derived from an EMBL/GenBank/DDBJ whole genome shotgun (WGS) entry which is preliminary data.</text>
</comment>
<dbReference type="PANTHER" id="PTHR35765:SF2">
    <property type="entry name" value="OS05G0569200 PROTEIN"/>
    <property type="match status" value="1"/>
</dbReference>
<accession>A0A388KNS9</accession>
<dbReference type="EMBL" id="BFEA01000151">
    <property type="protein sequence ID" value="GBG71658.1"/>
    <property type="molecule type" value="Genomic_DNA"/>
</dbReference>
<sequence length="245" mass="25977">MAYASSSVSSMCITGAYQRPGCVAAKRRLVTTTSAGTTGKTSSALASRLGPVESTWIANTPTEPASAGLATSGAREGDPDAAGNLGLWRQHRLRPTSWSPYPLAAAFDGAHRTRSAVGLTLVCRAQSGGDAAGSEGAESAASGDVAVQDAYITKLPDKNAALYRHSLPAIESWLRGLKFEQTDEDDPARWTVRRPDWHAELSLEATELVIRYLKSGPGSLSRDVERKFSYALSRKDLENAILGGP</sequence>
<keyword evidence="3" id="KW-1185">Reference proteome</keyword>
<protein>
    <submittedName>
        <fullName evidence="2">Uncharacterized protein</fullName>
    </submittedName>
</protein>
<dbReference type="Proteomes" id="UP000265515">
    <property type="component" value="Unassembled WGS sequence"/>
</dbReference>